<evidence type="ECO:0008006" key="3">
    <source>
        <dbReference type="Google" id="ProtNLM"/>
    </source>
</evidence>
<gene>
    <name evidence="1" type="ORF">GCM10023191_021690</name>
</gene>
<dbReference type="Gene3D" id="3.10.350.10">
    <property type="entry name" value="LysM domain"/>
    <property type="match status" value="1"/>
</dbReference>
<evidence type="ECO:0000313" key="1">
    <source>
        <dbReference type="EMBL" id="GAA4490057.1"/>
    </source>
</evidence>
<dbReference type="Proteomes" id="UP001500503">
    <property type="component" value="Unassembled WGS sequence"/>
</dbReference>
<reference evidence="2" key="1">
    <citation type="journal article" date="2019" name="Int. J. Syst. Evol. Microbiol.">
        <title>The Global Catalogue of Microorganisms (GCM) 10K type strain sequencing project: providing services to taxonomists for standard genome sequencing and annotation.</title>
        <authorList>
            <consortium name="The Broad Institute Genomics Platform"/>
            <consortium name="The Broad Institute Genome Sequencing Center for Infectious Disease"/>
            <person name="Wu L."/>
            <person name="Ma J."/>
        </authorList>
    </citation>
    <scope>NUCLEOTIDE SEQUENCE [LARGE SCALE GENOMIC DNA]</scope>
    <source>
        <strain evidence="2">JCM 17933</strain>
    </source>
</reference>
<comment type="caution">
    <text evidence="1">The sequence shown here is derived from an EMBL/GenBank/DDBJ whole genome shotgun (WGS) entry which is preliminary data.</text>
</comment>
<organism evidence="1 2">
    <name type="scientific">Actinoallomurus oryzae</name>
    <dbReference type="NCBI Taxonomy" id="502180"/>
    <lineage>
        <taxon>Bacteria</taxon>
        <taxon>Bacillati</taxon>
        <taxon>Actinomycetota</taxon>
        <taxon>Actinomycetes</taxon>
        <taxon>Streptosporangiales</taxon>
        <taxon>Thermomonosporaceae</taxon>
        <taxon>Actinoallomurus</taxon>
    </lineage>
</organism>
<proteinExistence type="predicted"/>
<name>A0ABP8PMJ2_9ACTN</name>
<dbReference type="Gene3D" id="1.10.287.1060">
    <property type="entry name" value="ESAT-6-like"/>
    <property type="match status" value="1"/>
</dbReference>
<protein>
    <recommendedName>
        <fullName evidence="3">LysM domain-containing protein</fullName>
    </recommendedName>
</protein>
<evidence type="ECO:0000313" key="2">
    <source>
        <dbReference type="Proteomes" id="UP001500503"/>
    </source>
</evidence>
<dbReference type="InterPro" id="IPR036779">
    <property type="entry name" value="LysM_dom_sf"/>
</dbReference>
<keyword evidence="2" id="KW-1185">Reference proteome</keyword>
<dbReference type="EMBL" id="BAABHF010000016">
    <property type="protein sequence ID" value="GAA4490057.1"/>
    <property type="molecule type" value="Genomic_DNA"/>
</dbReference>
<sequence>MTPLPPVPPTHVTVTPWDTPHSTLTGIAQDLYEDPSKWRDIYEANRAVIGDDPGGLRVGMRLALPPTEVHPGYIRSVAGALHDEGGEIGTKLAAARSALDAIGNFWGGDDLGTKFYKGAEGRTGYETSAARALDGVTAFADFYRNVAGGLRDMADRHAGTEWENTVRVLEAALRAAEQ</sequence>
<accession>A0ABP8PMJ2</accession>
<dbReference type="RefSeq" id="WP_345461023.1">
    <property type="nucleotide sequence ID" value="NZ_BAABHF010000016.1"/>
</dbReference>